<feature type="region of interest" description="Disordered" evidence="1">
    <location>
        <begin position="66"/>
        <end position="98"/>
    </location>
</feature>
<evidence type="ECO:0000256" key="1">
    <source>
        <dbReference type="SAM" id="MobiDB-lite"/>
    </source>
</evidence>
<gene>
    <name evidence="2" type="ORF">E2C01_038403</name>
</gene>
<evidence type="ECO:0000313" key="2">
    <source>
        <dbReference type="EMBL" id="MPC44725.1"/>
    </source>
</evidence>
<organism evidence="2 3">
    <name type="scientific">Portunus trituberculatus</name>
    <name type="common">Swimming crab</name>
    <name type="synonym">Neptunus trituberculatus</name>
    <dbReference type="NCBI Taxonomy" id="210409"/>
    <lineage>
        <taxon>Eukaryota</taxon>
        <taxon>Metazoa</taxon>
        <taxon>Ecdysozoa</taxon>
        <taxon>Arthropoda</taxon>
        <taxon>Crustacea</taxon>
        <taxon>Multicrustacea</taxon>
        <taxon>Malacostraca</taxon>
        <taxon>Eumalacostraca</taxon>
        <taxon>Eucarida</taxon>
        <taxon>Decapoda</taxon>
        <taxon>Pleocyemata</taxon>
        <taxon>Brachyura</taxon>
        <taxon>Eubrachyura</taxon>
        <taxon>Portunoidea</taxon>
        <taxon>Portunidae</taxon>
        <taxon>Portuninae</taxon>
        <taxon>Portunus</taxon>
    </lineage>
</organism>
<dbReference type="AlphaFoldDB" id="A0A5B7FGP3"/>
<comment type="caution">
    <text evidence="2">The sequence shown here is derived from an EMBL/GenBank/DDBJ whole genome shotgun (WGS) entry which is preliminary data.</text>
</comment>
<evidence type="ECO:0000313" key="3">
    <source>
        <dbReference type="Proteomes" id="UP000324222"/>
    </source>
</evidence>
<keyword evidence="3" id="KW-1185">Reference proteome</keyword>
<protein>
    <submittedName>
        <fullName evidence="2">Uncharacterized protein</fullName>
    </submittedName>
</protein>
<accession>A0A5B7FGP3</accession>
<dbReference type="Proteomes" id="UP000324222">
    <property type="component" value="Unassembled WGS sequence"/>
</dbReference>
<sequence length="98" mass="10848">MCSLRIWEARFTVARGAVAGLLPSGEAVARVCLLKINTQAMHRLPSGPNLSSFSSSSSPFLLQVLHSSSSSPTPTLTPPPLTHHHHHYHYQTLHHRRH</sequence>
<reference evidence="2 3" key="1">
    <citation type="submission" date="2019-05" db="EMBL/GenBank/DDBJ databases">
        <title>Another draft genome of Portunus trituberculatus and its Hox gene families provides insights of decapod evolution.</title>
        <authorList>
            <person name="Jeong J.-H."/>
            <person name="Song I."/>
            <person name="Kim S."/>
            <person name="Choi T."/>
            <person name="Kim D."/>
            <person name="Ryu S."/>
            <person name="Kim W."/>
        </authorList>
    </citation>
    <scope>NUCLEOTIDE SEQUENCE [LARGE SCALE GENOMIC DNA]</scope>
    <source>
        <tissue evidence="2">Muscle</tissue>
    </source>
</reference>
<dbReference type="EMBL" id="VSRR010006408">
    <property type="protein sequence ID" value="MPC44725.1"/>
    <property type="molecule type" value="Genomic_DNA"/>
</dbReference>
<feature type="compositionally biased region" description="Basic residues" evidence="1">
    <location>
        <begin position="82"/>
        <end position="98"/>
    </location>
</feature>
<proteinExistence type="predicted"/>
<name>A0A5B7FGP3_PORTR</name>